<sequence length="214" mass="22691">MAVRPPTPASGHITAATGDHKTPLPLFNFWPTNTNNTLLTGPRTNDNAATYNVGTAMQSIGNPNYPMLKAFADTCAFWDEIGRGAIEKHDLALSLDLKNKIADRWGAGYLYSPKDDPELLSALTSFSPFPQGERAGGARPVRGRDGAVDHLRDAHAGGVRHRHPQHGGAGDRLARAASSDAHLHASLPLDRGHRPAGWRDGGADVEDGGGVRGG</sequence>
<organism evidence="2 3">
    <name type="scientific">Chenggangzhangella methanolivorans</name>
    <dbReference type="NCBI Taxonomy" id="1437009"/>
    <lineage>
        <taxon>Bacteria</taxon>
        <taxon>Pseudomonadati</taxon>
        <taxon>Pseudomonadota</taxon>
        <taxon>Alphaproteobacteria</taxon>
        <taxon>Hyphomicrobiales</taxon>
        <taxon>Methylopilaceae</taxon>
        <taxon>Chenggangzhangella</taxon>
    </lineage>
</organism>
<feature type="compositionally biased region" description="Basic and acidic residues" evidence="1">
    <location>
        <begin position="142"/>
        <end position="155"/>
    </location>
</feature>
<proteinExistence type="predicted"/>
<name>A0A9E6RB13_9HYPH</name>
<evidence type="ECO:0000313" key="3">
    <source>
        <dbReference type="Proteomes" id="UP000825701"/>
    </source>
</evidence>
<reference evidence="2" key="1">
    <citation type="submission" date="2021-08" db="EMBL/GenBank/DDBJ databases">
        <authorList>
            <person name="Zhang H."/>
            <person name="Xu M."/>
            <person name="Yu Z."/>
            <person name="Yang L."/>
            <person name="Cai Y."/>
        </authorList>
    </citation>
    <scope>NUCLEOTIDE SEQUENCE</scope>
    <source>
        <strain evidence="2">CHL1</strain>
    </source>
</reference>
<accession>A0A9E6RB13</accession>
<gene>
    <name evidence="2" type="ORF">K6K41_08590</name>
</gene>
<dbReference type="EMBL" id="CP081869">
    <property type="protein sequence ID" value="QZO01478.1"/>
    <property type="molecule type" value="Genomic_DNA"/>
</dbReference>
<keyword evidence="3" id="KW-1185">Reference proteome</keyword>
<feature type="compositionally biased region" description="Low complexity" evidence="1">
    <location>
        <begin position="175"/>
        <end position="187"/>
    </location>
</feature>
<feature type="region of interest" description="Disordered" evidence="1">
    <location>
        <begin position="122"/>
        <end position="214"/>
    </location>
</feature>
<dbReference type="KEGG" id="cmet:K6K41_08590"/>
<dbReference type="Proteomes" id="UP000825701">
    <property type="component" value="Chromosome"/>
</dbReference>
<protein>
    <submittedName>
        <fullName evidence="2">Uncharacterized protein</fullName>
    </submittedName>
</protein>
<evidence type="ECO:0000313" key="2">
    <source>
        <dbReference type="EMBL" id="QZO01478.1"/>
    </source>
</evidence>
<dbReference type="RefSeq" id="WP_261405914.1">
    <property type="nucleotide sequence ID" value="NZ_CP081869.1"/>
</dbReference>
<dbReference type="AlphaFoldDB" id="A0A9E6RB13"/>
<evidence type="ECO:0000256" key="1">
    <source>
        <dbReference type="SAM" id="MobiDB-lite"/>
    </source>
</evidence>